<name>A0A6A6IGY7_9PLEO</name>
<keyword evidence="2" id="KW-0472">Membrane</keyword>
<sequence>MATISNRPLSSFNWADDDDDEWDFDQYMAATADLAPPTLEELGPLQRPLQHEDLEPPLLLAAEPADAVAPSLPLDARPPPAFKLPGSHAAYFSPHPADWPTGEEQPSAHWRRYDAMVNEVPGPPAYKEMSVYEDGVVMERKRVNYYANWRDMKVQCGKTTACETMLLKSSSLKKEVRFQDDQDGEDDGEKEDTPLLTRRNTEEDLGDLVMTPPDSPIVGGVKEDVGSVAEIAALIDQPSTVSDDAISTDVAVDEDTDRSEAADDSLDSLSLGPSSRPTTPNSEAGDNNVFDKAFECASIVGISAASTFATRTYTLQFTPSAGSTSEDDADIDVTFLEPDDRASSLELVHTPATPTVETESFNTSPASTRLASYLPGKMALDWWPISVSPWKATGFIATAAIIGAVVARRR</sequence>
<evidence type="ECO:0000313" key="3">
    <source>
        <dbReference type="EMBL" id="KAF2249298.1"/>
    </source>
</evidence>
<dbReference type="RefSeq" id="XP_033684302.1">
    <property type="nucleotide sequence ID" value="XM_033833329.1"/>
</dbReference>
<proteinExistence type="predicted"/>
<evidence type="ECO:0000313" key="4">
    <source>
        <dbReference type="Proteomes" id="UP000800094"/>
    </source>
</evidence>
<reference evidence="3" key="1">
    <citation type="journal article" date="2020" name="Stud. Mycol.">
        <title>101 Dothideomycetes genomes: a test case for predicting lifestyles and emergence of pathogens.</title>
        <authorList>
            <person name="Haridas S."/>
            <person name="Albert R."/>
            <person name="Binder M."/>
            <person name="Bloem J."/>
            <person name="Labutti K."/>
            <person name="Salamov A."/>
            <person name="Andreopoulos B."/>
            <person name="Baker S."/>
            <person name="Barry K."/>
            <person name="Bills G."/>
            <person name="Bluhm B."/>
            <person name="Cannon C."/>
            <person name="Castanera R."/>
            <person name="Culley D."/>
            <person name="Daum C."/>
            <person name="Ezra D."/>
            <person name="Gonzalez J."/>
            <person name="Henrissat B."/>
            <person name="Kuo A."/>
            <person name="Liang C."/>
            <person name="Lipzen A."/>
            <person name="Lutzoni F."/>
            <person name="Magnuson J."/>
            <person name="Mondo S."/>
            <person name="Nolan M."/>
            <person name="Ohm R."/>
            <person name="Pangilinan J."/>
            <person name="Park H.-J."/>
            <person name="Ramirez L."/>
            <person name="Alfaro M."/>
            <person name="Sun H."/>
            <person name="Tritt A."/>
            <person name="Yoshinaga Y."/>
            <person name="Zwiers L.-H."/>
            <person name="Turgeon B."/>
            <person name="Goodwin S."/>
            <person name="Spatafora J."/>
            <person name="Crous P."/>
            <person name="Grigoriev I."/>
        </authorList>
    </citation>
    <scope>NUCLEOTIDE SEQUENCE</scope>
    <source>
        <strain evidence="3">CBS 122368</strain>
    </source>
</reference>
<protein>
    <submittedName>
        <fullName evidence="3">Uncharacterized protein</fullName>
    </submittedName>
</protein>
<dbReference type="OrthoDB" id="3683755at2759"/>
<evidence type="ECO:0000256" key="1">
    <source>
        <dbReference type="SAM" id="MobiDB-lite"/>
    </source>
</evidence>
<feature type="compositionally biased region" description="Acidic residues" evidence="1">
    <location>
        <begin position="251"/>
        <end position="266"/>
    </location>
</feature>
<evidence type="ECO:0000256" key="2">
    <source>
        <dbReference type="SAM" id="Phobius"/>
    </source>
</evidence>
<dbReference type="AlphaFoldDB" id="A0A6A6IGY7"/>
<feature type="transmembrane region" description="Helical" evidence="2">
    <location>
        <begin position="390"/>
        <end position="407"/>
    </location>
</feature>
<keyword evidence="2" id="KW-0812">Transmembrane</keyword>
<keyword evidence="4" id="KW-1185">Reference proteome</keyword>
<keyword evidence="2" id="KW-1133">Transmembrane helix</keyword>
<accession>A0A6A6IGY7</accession>
<feature type="region of interest" description="Disordered" evidence="1">
    <location>
        <begin position="240"/>
        <end position="286"/>
    </location>
</feature>
<gene>
    <name evidence="3" type="ORF">BU26DRAFT_564951</name>
</gene>
<feature type="compositionally biased region" description="Acidic residues" evidence="1">
    <location>
        <begin position="181"/>
        <end position="190"/>
    </location>
</feature>
<organism evidence="3 4">
    <name type="scientific">Trematosphaeria pertusa</name>
    <dbReference type="NCBI Taxonomy" id="390896"/>
    <lineage>
        <taxon>Eukaryota</taxon>
        <taxon>Fungi</taxon>
        <taxon>Dikarya</taxon>
        <taxon>Ascomycota</taxon>
        <taxon>Pezizomycotina</taxon>
        <taxon>Dothideomycetes</taxon>
        <taxon>Pleosporomycetidae</taxon>
        <taxon>Pleosporales</taxon>
        <taxon>Massarineae</taxon>
        <taxon>Trematosphaeriaceae</taxon>
        <taxon>Trematosphaeria</taxon>
    </lineage>
</organism>
<dbReference type="GeneID" id="54586659"/>
<dbReference type="Proteomes" id="UP000800094">
    <property type="component" value="Unassembled WGS sequence"/>
</dbReference>
<feature type="region of interest" description="Disordered" evidence="1">
    <location>
        <begin position="176"/>
        <end position="219"/>
    </location>
</feature>
<dbReference type="EMBL" id="ML987195">
    <property type="protein sequence ID" value="KAF2249298.1"/>
    <property type="molecule type" value="Genomic_DNA"/>
</dbReference>
<feature type="compositionally biased region" description="Polar residues" evidence="1">
    <location>
        <begin position="272"/>
        <end position="285"/>
    </location>
</feature>